<feature type="compositionally biased region" description="Basic and acidic residues" evidence="1">
    <location>
        <begin position="31"/>
        <end position="46"/>
    </location>
</feature>
<dbReference type="STRING" id="28128.HMPREF3226_02038"/>
<sequence length="46" mass="5350">MDELITKNQAVETTFDLRFKQIQASRRAALARKEDHQGAPDHRKLD</sequence>
<name>A0A133PZ39_9BACT</name>
<organism evidence="2 3">
    <name type="scientific">Prevotella corporis</name>
    <dbReference type="NCBI Taxonomy" id="28128"/>
    <lineage>
        <taxon>Bacteria</taxon>
        <taxon>Pseudomonadati</taxon>
        <taxon>Bacteroidota</taxon>
        <taxon>Bacteroidia</taxon>
        <taxon>Bacteroidales</taxon>
        <taxon>Prevotellaceae</taxon>
        <taxon>Prevotella</taxon>
    </lineage>
</organism>
<proteinExistence type="predicted"/>
<dbReference type="AlphaFoldDB" id="A0A133PZ39"/>
<accession>A0A133PZ39</accession>
<dbReference type="Proteomes" id="UP000070533">
    <property type="component" value="Unassembled WGS sequence"/>
</dbReference>
<dbReference type="RefSeq" id="WP_154653709.1">
    <property type="nucleotide sequence ID" value="NZ_BAAAXP010000046.1"/>
</dbReference>
<gene>
    <name evidence="2" type="ORF">HMPREF3226_02038</name>
</gene>
<comment type="caution">
    <text evidence="2">The sequence shown here is derived from an EMBL/GenBank/DDBJ whole genome shotgun (WGS) entry which is preliminary data.</text>
</comment>
<reference evidence="3" key="1">
    <citation type="submission" date="2016-01" db="EMBL/GenBank/DDBJ databases">
        <authorList>
            <person name="Mitreva M."/>
            <person name="Pepin K.H."/>
            <person name="Mihindukulasuriya K.A."/>
            <person name="Fulton R."/>
            <person name="Fronick C."/>
            <person name="O'Laughlin M."/>
            <person name="Miner T."/>
            <person name="Herter B."/>
            <person name="Rosa B.A."/>
            <person name="Cordes M."/>
            <person name="Tomlinson C."/>
            <person name="Wollam A."/>
            <person name="Palsikar V.B."/>
            <person name="Mardis E.R."/>
            <person name="Wilson R.K."/>
        </authorList>
    </citation>
    <scope>NUCLEOTIDE SEQUENCE [LARGE SCALE GENOMIC DNA]</scope>
    <source>
        <strain evidence="3">MJR7716</strain>
    </source>
</reference>
<dbReference type="EMBL" id="LRQG01000181">
    <property type="protein sequence ID" value="KXA35560.1"/>
    <property type="molecule type" value="Genomic_DNA"/>
</dbReference>
<evidence type="ECO:0000256" key="1">
    <source>
        <dbReference type="SAM" id="MobiDB-lite"/>
    </source>
</evidence>
<dbReference type="PATRIC" id="fig|28128.5.peg.2101"/>
<evidence type="ECO:0000313" key="2">
    <source>
        <dbReference type="EMBL" id="KXA35560.1"/>
    </source>
</evidence>
<evidence type="ECO:0000313" key="3">
    <source>
        <dbReference type="Proteomes" id="UP000070533"/>
    </source>
</evidence>
<feature type="region of interest" description="Disordered" evidence="1">
    <location>
        <begin position="26"/>
        <end position="46"/>
    </location>
</feature>
<protein>
    <submittedName>
        <fullName evidence="2">Uncharacterized protein</fullName>
    </submittedName>
</protein>
<keyword evidence="3" id="KW-1185">Reference proteome</keyword>